<evidence type="ECO:0000256" key="1">
    <source>
        <dbReference type="SAM" id="MobiDB-lite"/>
    </source>
</evidence>
<evidence type="ECO:0008006" key="4">
    <source>
        <dbReference type="Google" id="ProtNLM"/>
    </source>
</evidence>
<dbReference type="EMBL" id="BSDZ01000016">
    <property type="protein sequence ID" value="GLI63683.1"/>
    <property type="molecule type" value="Genomic_DNA"/>
</dbReference>
<name>A0ABQ5S2G5_9CHLO</name>
<dbReference type="Proteomes" id="UP001165090">
    <property type="component" value="Unassembled WGS sequence"/>
</dbReference>
<sequence length="259" mass="27831">PIGADLNATGSSLPSGATLNTTRGSIPSSAIVTFTWTPTSADNDRGLVVIVIASSFNFYTTVSFSYIVISPILPLPPPPSNSLLVDSFNFTTSCLRGRQASQSPLRMLSPRGPIVDNDTSVANYCFSITRNTSMVGVASMCRFMNSVRNLHLIINANCLPDFTKSKVNATISSGLHNRLPITSTSIQWKGTTYGMLNIKRINDFYFTLDKGTQGLLLEICLPLGAAKVCNSPSTLCFGPTCVYQLDDDLGCCSTSEVPY</sequence>
<organism evidence="2 3">
    <name type="scientific">Volvox africanus</name>
    <dbReference type="NCBI Taxonomy" id="51714"/>
    <lineage>
        <taxon>Eukaryota</taxon>
        <taxon>Viridiplantae</taxon>
        <taxon>Chlorophyta</taxon>
        <taxon>core chlorophytes</taxon>
        <taxon>Chlorophyceae</taxon>
        <taxon>CS clade</taxon>
        <taxon>Chlamydomonadales</taxon>
        <taxon>Volvocaceae</taxon>
        <taxon>Volvox</taxon>
    </lineage>
</organism>
<proteinExistence type="predicted"/>
<protein>
    <recommendedName>
        <fullName evidence="4">Pherophorin domain-containing protein</fullName>
    </recommendedName>
</protein>
<feature type="region of interest" description="Disordered" evidence="1">
    <location>
        <begin position="1"/>
        <end position="20"/>
    </location>
</feature>
<evidence type="ECO:0000313" key="2">
    <source>
        <dbReference type="EMBL" id="GLI63683.1"/>
    </source>
</evidence>
<keyword evidence="3" id="KW-1185">Reference proteome</keyword>
<feature type="compositionally biased region" description="Polar residues" evidence="1">
    <location>
        <begin position="8"/>
        <end position="20"/>
    </location>
</feature>
<accession>A0ABQ5S2G5</accession>
<comment type="caution">
    <text evidence="2">The sequence shown here is derived from an EMBL/GenBank/DDBJ whole genome shotgun (WGS) entry which is preliminary data.</text>
</comment>
<gene>
    <name evidence="2" type="ORF">VaNZ11_006722</name>
</gene>
<reference evidence="2 3" key="1">
    <citation type="journal article" date="2023" name="IScience">
        <title>Expanded male sex-determining region conserved during the evolution of homothallism in the green alga Volvox.</title>
        <authorList>
            <person name="Yamamoto K."/>
            <person name="Matsuzaki R."/>
            <person name="Mahakham W."/>
            <person name="Heman W."/>
            <person name="Sekimoto H."/>
            <person name="Kawachi M."/>
            <person name="Minakuchi Y."/>
            <person name="Toyoda A."/>
            <person name="Nozaki H."/>
        </authorList>
    </citation>
    <scope>NUCLEOTIDE SEQUENCE [LARGE SCALE GENOMIC DNA]</scope>
    <source>
        <strain evidence="2 3">NIES-4468</strain>
    </source>
</reference>
<evidence type="ECO:0000313" key="3">
    <source>
        <dbReference type="Proteomes" id="UP001165090"/>
    </source>
</evidence>
<feature type="non-terminal residue" evidence="2">
    <location>
        <position position="1"/>
    </location>
</feature>